<dbReference type="SUPFAM" id="SSF48008">
    <property type="entry name" value="GntR ligand-binding domain-like"/>
    <property type="match status" value="1"/>
</dbReference>
<dbReference type="InterPro" id="IPR036388">
    <property type="entry name" value="WH-like_DNA-bd_sf"/>
</dbReference>
<dbReference type="SUPFAM" id="SSF46785">
    <property type="entry name" value="Winged helix' DNA-binding domain"/>
    <property type="match status" value="1"/>
</dbReference>
<dbReference type="PANTHER" id="PTHR43537">
    <property type="entry name" value="TRANSCRIPTIONAL REGULATOR, GNTR FAMILY"/>
    <property type="match status" value="1"/>
</dbReference>
<dbReference type="PROSITE" id="PS50949">
    <property type="entry name" value="HTH_GNTR"/>
    <property type="match status" value="1"/>
</dbReference>
<dbReference type="SMART" id="SM00345">
    <property type="entry name" value="HTH_GNTR"/>
    <property type="match status" value="1"/>
</dbReference>
<dbReference type="InterPro" id="IPR011711">
    <property type="entry name" value="GntR_C"/>
</dbReference>
<gene>
    <name evidence="5" type="ORF">QWZ14_03335</name>
</gene>
<dbReference type="SMART" id="SM00895">
    <property type="entry name" value="FCD"/>
    <property type="match status" value="1"/>
</dbReference>
<proteinExistence type="predicted"/>
<dbReference type="EMBL" id="JAUFPN010000033">
    <property type="protein sequence ID" value="MDN3563406.1"/>
    <property type="molecule type" value="Genomic_DNA"/>
</dbReference>
<feature type="domain" description="HTH gntR-type" evidence="4">
    <location>
        <begin position="11"/>
        <end position="78"/>
    </location>
</feature>
<dbReference type="Proteomes" id="UP001529369">
    <property type="component" value="Unassembled WGS sequence"/>
</dbReference>
<accession>A0ABT8A121</accession>
<dbReference type="Gene3D" id="1.10.10.10">
    <property type="entry name" value="Winged helix-like DNA-binding domain superfamily/Winged helix DNA-binding domain"/>
    <property type="match status" value="1"/>
</dbReference>
<dbReference type="InterPro" id="IPR036390">
    <property type="entry name" value="WH_DNA-bd_sf"/>
</dbReference>
<keyword evidence="1" id="KW-0805">Transcription regulation</keyword>
<evidence type="ECO:0000313" key="6">
    <source>
        <dbReference type="Proteomes" id="UP001529369"/>
    </source>
</evidence>
<keyword evidence="3" id="KW-0804">Transcription</keyword>
<evidence type="ECO:0000256" key="3">
    <source>
        <dbReference type="ARBA" id="ARBA00023163"/>
    </source>
</evidence>
<keyword evidence="2" id="KW-0238">DNA-binding</keyword>
<evidence type="ECO:0000256" key="2">
    <source>
        <dbReference type="ARBA" id="ARBA00023125"/>
    </source>
</evidence>
<evidence type="ECO:0000259" key="4">
    <source>
        <dbReference type="PROSITE" id="PS50949"/>
    </source>
</evidence>
<dbReference type="PANTHER" id="PTHR43537:SF39">
    <property type="entry name" value="HTH-TYPE TRANSCRIPTIONAL REGULATOR MCBR"/>
    <property type="match status" value="1"/>
</dbReference>
<dbReference type="Pfam" id="PF00392">
    <property type="entry name" value="GntR"/>
    <property type="match status" value="1"/>
</dbReference>
<evidence type="ECO:0000313" key="5">
    <source>
        <dbReference type="EMBL" id="MDN3563406.1"/>
    </source>
</evidence>
<dbReference type="RefSeq" id="WP_290315148.1">
    <property type="nucleotide sequence ID" value="NZ_JAUFPN010000033.1"/>
</dbReference>
<dbReference type="Pfam" id="PF07729">
    <property type="entry name" value="FCD"/>
    <property type="match status" value="1"/>
</dbReference>
<evidence type="ECO:0000256" key="1">
    <source>
        <dbReference type="ARBA" id="ARBA00023015"/>
    </source>
</evidence>
<name>A0ABT8A121_9PROT</name>
<dbReference type="InterPro" id="IPR008920">
    <property type="entry name" value="TF_FadR/GntR_C"/>
</dbReference>
<protein>
    <submittedName>
        <fullName evidence="5">GntR family transcriptional regulator</fullName>
    </submittedName>
</protein>
<sequence>MDAEAPLTGGDRVAARVHEWLRLQLMRSRFRPGEKLKLRTLAEELGVSPTPVREALGRLVSEGALEQVDHRSARVPVLSDERLREVCELRSDLEGKAAARAAELAGPADADRLAAIHGRMSAARVEGRGTEMLVENERFHMELCALARMPVLLRLVEGLWLQCGPLNAALSRMRFLHRPEEHPHNEVIRGIRRGDGALARLAIQRDITVYADALIRQLPEINVAARIQDGGLTGKPHP</sequence>
<dbReference type="Gene3D" id="1.20.120.530">
    <property type="entry name" value="GntR ligand-binding domain-like"/>
    <property type="match status" value="1"/>
</dbReference>
<comment type="caution">
    <text evidence="5">The sequence shown here is derived from an EMBL/GenBank/DDBJ whole genome shotgun (WGS) entry which is preliminary data.</text>
</comment>
<dbReference type="InterPro" id="IPR000524">
    <property type="entry name" value="Tscrpt_reg_HTH_GntR"/>
</dbReference>
<reference evidence="6" key="1">
    <citation type="journal article" date="2019" name="Int. J. Syst. Evol. Microbiol.">
        <title>The Global Catalogue of Microorganisms (GCM) 10K type strain sequencing project: providing services to taxonomists for standard genome sequencing and annotation.</title>
        <authorList>
            <consortium name="The Broad Institute Genomics Platform"/>
            <consortium name="The Broad Institute Genome Sequencing Center for Infectious Disease"/>
            <person name="Wu L."/>
            <person name="Ma J."/>
        </authorList>
    </citation>
    <scope>NUCLEOTIDE SEQUENCE [LARGE SCALE GENOMIC DNA]</scope>
    <source>
        <strain evidence="6">CECT 7131</strain>
    </source>
</reference>
<keyword evidence="6" id="KW-1185">Reference proteome</keyword>
<organism evidence="5 6">
    <name type="scientific">Paeniroseomonas aquatica</name>
    <dbReference type="NCBI Taxonomy" id="373043"/>
    <lineage>
        <taxon>Bacteria</taxon>
        <taxon>Pseudomonadati</taxon>
        <taxon>Pseudomonadota</taxon>
        <taxon>Alphaproteobacteria</taxon>
        <taxon>Acetobacterales</taxon>
        <taxon>Acetobacteraceae</taxon>
        <taxon>Paeniroseomonas</taxon>
    </lineage>
</organism>